<dbReference type="InterPro" id="IPR003848">
    <property type="entry name" value="DUF218"/>
</dbReference>
<keyword evidence="1" id="KW-1133">Transmembrane helix</keyword>
<gene>
    <name evidence="3" type="ORF">D8S82_05065</name>
</gene>
<dbReference type="Pfam" id="PF02698">
    <property type="entry name" value="DUF218"/>
    <property type="match status" value="1"/>
</dbReference>
<dbReference type="EMBL" id="VIFX01000005">
    <property type="protein sequence ID" value="TQR87573.1"/>
    <property type="molecule type" value="Genomic_DNA"/>
</dbReference>
<proteinExistence type="predicted"/>
<keyword evidence="1" id="KW-0472">Membrane</keyword>
<accession>A0A544W5Q3</accession>
<evidence type="ECO:0000313" key="4">
    <source>
        <dbReference type="Proteomes" id="UP000315759"/>
    </source>
</evidence>
<name>A0A544W5Q3_9MYCO</name>
<feature type="transmembrane region" description="Helical" evidence="1">
    <location>
        <begin position="7"/>
        <end position="33"/>
    </location>
</feature>
<reference evidence="3 4" key="1">
    <citation type="submission" date="2018-10" db="EMBL/GenBank/DDBJ databases">
        <title>Draft genome of Mycobacterium hodleri strain B.</title>
        <authorList>
            <person name="Amande T.J."/>
            <person name="Mcgenity T.J."/>
        </authorList>
    </citation>
    <scope>NUCLEOTIDE SEQUENCE [LARGE SCALE GENOMIC DNA]</scope>
    <source>
        <strain evidence="3 4">B</strain>
    </source>
</reference>
<keyword evidence="4" id="KW-1185">Reference proteome</keyword>
<sequence length="191" mass="21720">MTASRRLLAAVEAIVLVMAIILVDMGLSGYFVFANAKVDQLEHADAIIVLGGEHDGREDYGLQLAREGWAPTVVLSDPYWDGDPVMKRVCRSPEDVEVICFTPDPSTTRGEAEEMRRLAYERSWRKIIVISWRYHLPRARLVFQQCFSTNSEAAVMVDVPRRYRYSLLGWEFIFAYQWAGLAKAAIQGECK</sequence>
<dbReference type="Proteomes" id="UP000315759">
    <property type="component" value="Unassembled WGS sequence"/>
</dbReference>
<protein>
    <submittedName>
        <fullName evidence="3">YdcF family protein</fullName>
    </submittedName>
</protein>
<organism evidence="3 4">
    <name type="scientific">Mycolicibacterium hodleri</name>
    <dbReference type="NCBI Taxonomy" id="49897"/>
    <lineage>
        <taxon>Bacteria</taxon>
        <taxon>Bacillati</taxon>
        <taxon>Actinomycetota</taxon>
        <taxon>Actinomycetes</taxon>
        <taxon>Mycobacteriales</taxon>
        <taxon>Mycobacteriaceae</taxon>
        <taxon>Mycolicibacterium</taxon>
    </lineage>
</organism>
<feature type="domain" description="DUF218" evidence="2">
    <location>
        <begin position="45"/>
        <end position="147"/>
    </location>
</feature>
<evidence type="ECO:0000313" key="3">
    <source>
        <dbReference type="EMBL" id="TQR87573.1"/>
    </source>
</evidence>
<evidence type="ECO:0000259" key="2">
    <source>
        <dbReference type="Pfam" id="PF02698"/>
    </source>
</evidence>
<dbReference type="RefSeq" id="WP_142551032.1">
    <property type="nucleotide sequence ID" value="NZ_VIFX01000005.1"/>
</dbReference>
<keyword evidence="1" id="KW-0812">Transmembrane</keyword>
<evidence type="ECO:0000256" key="1">
    <source>
        <dbReference type="SAM" id="Phobius"/>
    </source>
</evidence>
<comment type="caution">
    <text evidence="3">The sequence shown here is derived from an EMBL/GenBank/DDBJ whole genome shotgun (WGS) entry which is preliminary data.</text>
</comment>
<dbReference type="CDD" id="cd06259">
    <property type="entry name" value="YdcF-like"/>
    <property type="match status" value="1"/>
</dbReference>
<dbReference type="AlphaFoldDB" id="A0A544W5Q3"/>